<evidence type="ECO:0000313" key="2">
    <source>
        <dbReference type="Proteomes" id="UP001139981"/>
    </source>
</evidence>
<reference evidence="1" key="1">
    <citation type="submission" date="2022-07" db="EMBL/GenBank/DDBJ databases">
        <title>Phylogenomic reconstructions and comparative analyses of Kickxellomycotina fungi.</title>
        <authorList>
            <person name="Reynolds N.K."/>
            <person name="Stajich J.E."/>
            <person name="Barry K."/>
            <person name="Grigoriev I.V."/>
            <person name="Crous P."/>
            <person name="Smith M.E."/>
        </authorList>
    </citation>
    <scope>NUCLEOTIDE SEQUENCE</scope>
    <source>
        <strain evidence="1">CBS 190363</strain>
    </source>
</reference>
<accession>A0ACC1LS71</accession>
<organism evidence="1 2">
    <name type="scientific">Coemansia aciculifera</name>
    <dbReference type="NCBI Taxonomy" id="417176"/>
    <lineage>
        <taxon>Eukaryota</taxon>
        <taxon>Fungi</taxon>
        <taxon>Fungi incertae sedis</taxon>
        <taxon>Zoopagomycota</taxon>
        <taxon>Kickxellomycotina</taxon>
        <taxon>Kickxellomycetes</taxon>
        <taxon>Kickxellales</taxon>
        <taxon>Kickxellaceae</taxon>
        <taxon>Coemansia</taxon>
    </lineage>
</organism>
<protein>
    <submittedName>
        <fullName evidence="1">Uncharacterized protein</fullName>
    </submittedName>
</protein>
<feature type="non-terminal residue" evidence="1">
    <location>
        <position position="259"/>
    </location>
</feature>
<dbReference type="Proteomes" id="UP001139981">
    <property type="component" value="Unassembled WGS sequence"/>
</dbReference>
<dbReference type="EMBL" id="JANBVB010003552">
    <property type="protein sequence ID" value="KAJ2878392.1"/>
    <property type="molecule type" value="Genomic_DNA"/>
</dbReference>
<gene>
    <name evidence="1" type="ORF">IWW38_006332</name>
</gene>
<evidence type="ECO:0000313" key="1">
    <source>
        <dbReference type="EMBL" id="KAJ2878392.1"/>
    </source>
</evidence>
<name>A0ACC1LS71_9FUNG</name>
<comment type="caution">
    <text evidence="1">The sequence shown here is derived from an EMBL/GenBank/DDBJ whole genome shotgun (WGS) entry which is preliminary data.</text>
</comment>
<proteinExistence type="predicted"/>
<sequence>MDSTPLRTPMTRGSNGGGRSSALHGNYPTLPPTAPLTASVRSAGFDIPRPSAGRMHMGISSDGFPDDDMIPGSLQMSMQSVNRASRSHRRYTQGSSGLPMAPPPASQSHSPLIYPRVSNAVAPVQSYQPAMAGVLESPMSIDSPTTAYARPLVPSERANKRNEDELLLSSSPALPTPSMLLQSPATAVNAADPGTEEKAAVSTEQNTVENRAGGNASEGDREIDALFDPLVDPLTSEKSSSESPVVQDQDPFAEPAAAD</sequence>
<keyword evidence="2" id="KW-1185">Reference proteome</keyword>